<protein>
    <recommendedName>
        <fullName evidence="3">UBA domain-containing protein</fullName>
    </recommendedName>
</protein>
<dbReference type="Proteomes" id="UP001152523">
    <property type="component" value="Unassembled WGS sequence"/>
</dbReference>
<feature type="compositionally biased region" description="Basic and acidic residues" evidence="2">
    <location>
        <begin position="76"/>
        <end position="88"/>
    </location>
</feature>
<evidence type="ECO:0000313" key="5">
    <source>
        <dbReference type="Proteomes" id="UP001152523"/>
    </source>
</evidence>
<keyword evidence="5" id="KW-1185">Reference proteome</keyword>
<dbReference type="PANTHER" id="PTHR35294">
    <property type="entry name" value="UBIQUITIN-ASSOCIATED/TRANSLATION ELONGATION FACTOR EF1B PROTEIN"/>
    <property type="match status" value="1"/>
</dbReference>
<dbReference type="SUPFAM" id="SSF46934">
    <property type="entry name" value="UBA-like"/>
    <property type="match status" value="1"/>
</dbReference>
<name>A0AAV0FGG0_9ASTE</name>
<dbReference type="InterPro" id="IPR009060">
    <property type="entry name" value="UBA-like_sf"/>
</dbReference>
<dbReference type="AlphaFoldDB" id="A0AAV0FGG0"/>
<dbReference type="Pfam" id="PF22562">
    <property type="entry name" value="UBA_7"/>
    <property type="match status" value="1"/>
</dbReference>
<evidence type="ECO:0000259" key="3">
    <source>
        <dbReference type="PROSITE" id="PS50030"/>
    </source>
</evidence>
<evidence type="ECO:0000256" key="1">
    <source>
        <dbReference type="SAM" id="Coils"/>
    </source>
</evidence>
<dbReference type="PANTHER" id="PTHR35294:SF1">
    <property type="entry name" value="OS05G0409000 PROTEIN"/>
    <property type="match status" value="1"/>
</dbReference>
<evidence type="ECO:0000256" key="2">
    <source>
        <dbReference type="SAM" id="MobiDB-lite"/>
    </source>
</evidence>
<dbReference type="InterPro" id="IPR015940">
    <property type="entry name" value="UBA"/>
</dbReference>
<feature type="compositionally biased region" description="Polar residues" evidence="2">
    <location>
        <begin position="143"/>
        <end position="162"/>
    </location>
</feature>
<evidence type="ECO:0000313" key="4">
    <source>
        <dbReference type="EMBL" id="CAH9134528.1"/>
    </source>
</evidence>
<organism evidence="4 5">
    <name type="scientific">Cuscuta epithymum</name>
    <dbReference type="NCBI Taxonomy" id="186058"/>
    <lineage>
        <taxon>Eukaryota</taxon>
        <taxon>Viridiplantae</taxon>
        <taxon>Streptophyta</taxon>
        <taxon>Embryophyta</taxon>
        <taxon>Tracheophyta</taxon>
        <taxon>Spermatophyta</taxon>
        <taxon>Magnoliopsida</taxon>
        <taxon>eudicotyledons</taxon>
        <taxon>Gunneridae</taxon>
        <taxon>Pentapetalae</taxon>
        <taxon>asterids</taxon>
        <taxon>lamiids</taxon>
        <taxon>Solanales</taxon>
        <taxon>Convolvulaceae</taxon>
        <taxon>Cuscuteae</taxon>
        <taxon>Cuscuta</taxon>
        <taxon>Cuscuta subgen. Cuscuta</taxon>
    </lineage>
</organism>
<accession>A0AAV0FGG0</accession>
<gene>
    <name evidence="4" type="ORF">CEPIT_LOCUS33794</name>
</gene>
<reference evidence="4" key="1">
    <citation type="submission" date="2022-07" db="EMBL/GenBank/DDBJ databases">
        <authorList>
            <person name="Macas J."/>
            <person name="Novak P."/>
            <person name="Neumann P."/>
        </authorList>
    </citation>
    <scope>NUCLEOTIDE SEQUENCE</scope>
</reference>
<sequence>MCLTVLPYAFTCREKKNENKNKSPTFVEDVSFQSRRVALHILSSFPIHFSNQILFVFLCLQACGIRVDMPPASRSMSKDKRAAAKEAPKPPPKSSGHANAGGGIPTSGYNPLSGTFHTLDLAPISSNTLVNGRFRNIEEADANSSGNVAEYDSISNNESWSGCESEDHDKEKISHPPAPRQETIVPSIAENEKREKTRQKNEKKHQRQKERRAQELHEKCSGFLMSRKVDTLAQQLVAMGFSQERATIALVLNEGRLEESVAWLFESEEAHKRNEHRVGGGNNRIDISEELSHIADLELKYKCSKQEVERTVVACEGDLEKAEETLRAQKQEPFLVPLKPEENSYPPTIRVPIAAGSHHQNPIMAPVKAPPPTPIQQKTDEKDFHNAKVTITASSIVDPQLLKRVGPKTEWAKPPPK</sequence>
<proteinExistence type="predicted"/>
<dbReference type="Gene3D" id="1.10.8.10">
    <property type="entry name" value="DNA helicase RuvA subunit, C-terminal domain"/>
    <property type="match status" value="1"/>
</dbReference>
<dbReference type="PROSITE" id="PS50030">
    <property type="entry name" value="UBA"/>
    <property type="match status" value="1"/>
</dbReference>
<feature type="compositionally biased region" description="Basic residues" evidence="2">
    <location>
        <begin position="201"/>
        <end position="210"/>
    </location>
</feature>
<feature type="region of interest" description="Disordered" evidence="2">
    <location>
        <begin position="71"/>
        <end position="106"/>
    </location>
</feature>
<comment type="caution">
    <text evidence="4">The sequence shown here is derived from an EMBL/GenBank/DDBJ whole genome shotgun (WGS) entry which is preliminary data.</text>
</comment>
<feature type="compositionally biased region" description="Basic and acidic residues" evidence="2">
    <location>
        <begin position="190"/>
        <end position="200"/>
    </location>
</feature>
<feature type="domain" description="UBA" evidence="3">
    <location>
        <begin position="215"/>
        <end position="267"/>
    </location>
</feature>
<dbReference type="EMBL" id="CAMAPF010000982">
    <property type="protein sequence ID" value="CAH9134528.1"/>
    <property type="molecule type" value="Genomic_DNA"/>
</dbReference>
<feature type="compositionally biased region" description="Basic and acidic residues" evidence="2">
    <location>
        <begin position="165"/>
        <end position="174"/>
    </location>
</feature>
<keyword evidence="1" id="KW-0175">Coiled coil</keyword>
<feature type="non-terminal residue" evidence="4">
    <location>
        <position position="417"/>
    </location>
</feature>
<feature type="region of interest" description="Disordered" evidence="2">
    <location>
        <begin position="143"/>
        <end position="215"/>
    </location>
</feature>
<feature type="coiled-coil region" evidence="1">
    <location>
        <begin position="305"/>
        <end position="332"/>
    </location>
</feature>